<protein>
    <submittedName>
        <fullName evidence="1">Restriction alleviation protein, Lar family</fullName>
    </submittedName>
</protein>
<dbReference type="STRING" id="428992.SAMN05216272_111160"/>
<evidence type="ECO:0000313" key="2">
    <source>
        <dbReference type="Proteomes" id="UP000199636"/>
    </source>
</evidence>
<keyword evidence="2" id="KW-1185">Reference proteome</keyword>
<name>A0A1G8LHW0_9PSED</name>
<reference evidence="2" key="1">
    <citation type="submission" date="2016-10" db="EMBL/GenBank/DDBJ databases">
        <authorList>
            <person name="Varghese N."/>
            <person name="Submissions S."/>
        </authorList>
    </citation>
    <scope>NUCLEOTIDE SEQUENCE [LARGE SCALE GENOMIC DNA]</scope>
    <source>
        <strain evidence="2">CCM 7469</strain>
    </source>
</reference>
<dbReference type="Proteomes" id="UP000199636">
    <property type="component" value="Unassembled WGS sequence"/>
</dbReference>
<dbReference type="Pfam" id="PF14354">
    <property type="entry name" value="Lar_restr_allev"/>
    <property type="match status" value="1"/>
</dbReference>
<sequence>MPELKPCPFCGHIGLTFNDGSTYRWGDARCAGCDASAGEVRRRYPDDGEWHAAAIEQWNNRAIPADQVLVPKELLERIEESLRIEVEATYCGTKDHPAIRPKYERDIAEADELRALLQR</sequence>
<proteinExistence type="predicted"/>
<gene>
    <name evidence="1" type="ORF">SAMN05216272_111160</name>
</gene>
<dbReference type="EMBL" id="FNDS01000011">
    <property type="protein sequence ID" value="SDI55205.1"/>
    <property type="molecule type" value="Genomic_DNA"/>
</dbReference>
<evidence type="ECO:0000313" key="1">
    <source>
        <dbReference type="EMBL" id="SDI55205.1"/>
    </source>
</evidence>
<accession>A0A1G8LHW0</accession>
<dbReference type="AlphaFoldDB" id="A0A1G8LHW0"/>
<organism evidence="1 2">
    <name type="scientific">Pseudomonas panipatensis</name>
    <dbReference type="NCBI Taxonomy" id="428992"/>
    <lineage>
        <taxon>Bacteria</taxon>
        <taxon>Pseudomonadati</taxon>
        <taxon>Pseudomonadota</taxon>
        <taxon>Gammaproteobacteria</taxon>
        <taxon>Pseudomonadales</taxon>
        <taxon>Pseudomonadaceae</taxon>
        <taxon>Pseudomonas</taxon>
    </lineage>
</organism>
<dbReference type="RefSeq" id="WP_170842854.1">
    <property type="nucleotide sequence ID" value="NZ_FNDS01000011.1"/>
</dbReference>